<dbReference type="GO" id="GO:0005886">
    <property type="term" value="C:plasma membrane"/>
    <property type="evidence" value="ECO:0007669"/>
    <property type="project" value="UniProtKB-SubCell"/>
</dbReference>
<protein>
    <recommendedName>
        <fullName evidence="14">Zinc metalloprotease</fullName>
    </recommendedName>
</protein>
<dbReference type="Pfam" id="PF00571">
    <property type="entry name" value="CBS"/>
    <property type="match status" value="2"/>
</dbReference>
<dbReference type="KEGG" id="tom:BWR18_10265"/>
<feature type="binding site" evidence="16">
    <location>
        <position position="167"/>
    </location>
    <ligand>
        <name>Zn(2+)</name>
        <dbReference type="ChEBI" id="CHEBI:29105"/>
        <note>catalytic</note>
    </ligand>
</feature>
<dbReference type="OrthoDB" id="9781963at2"/>
<dbReference type="GO" id="GO:0046872">
    <property type="term" value="F:metal ion binding"/>
    <property type="evidence" value="ECO:0007669"/>
    <property type="project" value="UniProtKB-UniRule"/>
</dbReference>
<keyword evidence="5 14" id="KW-0812">Transmembrane</keyword>
<dbReference type="GO" id="GO:0008237">
    <property type="term" value="F:metallopeptidase activity"/>
    <property type="evidence" value="ECO:0007669"/>
    <property type="project" value="UniProtKB-UniRule"/>
</dbReference>
<accession>A0A1P8MV93</accession>
<dbReference type="InterPro" id="IPR016483">
    <property type="entry name" value="UCP006404_Pept_M50_CBS"/>
</dbReference>
<dbReference type="PANTHER" id="PTHR39188">
    <property type="entry name" value="MEMBRANE-ASSOCIATED ZINC METALLOPROTEASE M50B"/>
    <property type="match status" value="1"/>
</dbReference>
<feature type="binding site" evidence="16">
    <location>
        <position position="68"/>
    </location>
    <ligand>
        <name>Zn(2+)</name>
        <dbReference type="ChEBI" id="CHEBI:29105"/>
        <note>catalytic</note>
    </ligand>
</feature>
<evidence type="ECO:0000256" key="12">
    <source>
        <dbReference type="ARBA" id="ARBA00023122"/>
    </source>
</evidence>
<evidence type="ECO:0000256" key="8">
    <source>
        <dbReference type="ARBA" id="ARBA00022801"/>
    </source>
</evidence>
<dbReference type="RefSeq" id="WP_076627997.1">
    <property type="nucleotide sequence ID" value="NZ_CP019312.1"/>
</dbReference>
<dbReference type="InterPro" id="IPR000644">
    <property type="entry name" value="CBS_dom"/>
</dbReference>
<evidence type="ECO:0000256" key="15">
    <source>
        <dbReference type="PIRSR" id="PIRSR006404-1"/>
    </source>
</evidence>
<feature type="transmembrane region" description="Helical" evidence="14">
    <location>
        <begin position="48"/>
        <end position="67"/>
    </location>
</feature>
<keyword evidence="3 14" id="KW-1003">Cell membrane</keyword>
<feature type="transmembrane region" description="Helical" evidence="14">
    <location>
        <begin position="198"/>
        <end position="231"/>
    </location>
</feature>
<evidence type="ECO:0000256" key="3">
    <source>
        <dbReference type="ARBA" id="ARBA00022475"/>
    </source>
</evidence>
<keyword evidence="10 14" id="KW-1133">Transmembrane helix</keyword>
<proteinExistence type="inferred from homology"/>
<keyword evidence="4 14" id="KW-0645">Protease</keyword>
<dbReference type="PANTHER" id="PTHR39188:SF3">
    <property type="entry name" value="STAGE IV SPORULATION PROTEIN FB"/>
    <property type="match status" value="1"/>
</dbReference>
<keyword evidence="12 17" id="KW-0129">CBS domain</keyword>
<feature type="domain" description="CBS" evidence="18">
    <location>
        <begin position="316"/>
        <end position="382"/>
    </location>
</feature>
<evidence type="ECO:0000256" key="10">
    <source>
        <dbReference type="ARBA" id="ARBA00022989"/>
    </source>
</evidence>
<keyword evidence="6 14" id="KW-0479">Metal-binding</keyword>
<keyword evidence="11 14" id="KW-0482">Metalloprotease</keyword>
<gene>
    <name evidence="19" type="ORF">BWR18_10265</name>
</gene>
<evidence type="ECO:0000256" key="13">
    <source>
        <dbReference type="ARBA" id="ARBA00023136"/>
    </source>
</evidence>
<dbReference type="EMBL" id="CP019312">
    <property type="protein sequence ID" value="APX12020.1"/>
    <property type="molecule type" value="Genomic_DNA"/>
</dbReference>
<dbReference type="Proteomes" id="UP000186336">
    <property type="component" value="Chromosome"/>
</dbReference>
<keyword evidence="20" id="KW-1185">Reference proteome</keyword>
<evidence type="ECO:0000256" key="1">
    <source>
        <dbReference type="ARBA" id="ARBA00004651"/>
    </source>
</evidence>
<dbReference type="PIRSF" id="PIRSF006404">
    <property type="entry name" value="UCP006404_Pept_M50_CBS"/>
    <property type="match status" value="1"/>
</dbReference>
<dbReference type="PROSITE" id="PS51371">
    <property type="entry name" value="CBS"/>
    <property type="match status" value="1"/>
</dbReference>
<sequence length="385" mass="41675">MFANARTIVTLFGFNIRIDPSWILIAGLITWSLATYSFPAVLPGRSQWTYAGLAVFGAALFFVSLLAHELAHALAARRFGIRTRSITLFLFGGVAELAREPSKAVHEFWIALAGPAMSLVLAVVFALLADMVITAVGQVPTTALLHYLALVNAVLAVFNLLPAFPLDGGRILRAWLWWRRDDLLSATETAANTGRILAYALMALGLLGLFQGMIVAGFWQILIGLFILGAANTALENQRIRALMGHRPVHSVMSAPPVITASEVTLAALVNQVMLAHRVSFVPVVEGGRVLGHIDADVLQGIDRENWANTTVGDVFVEVGETVCVAPDMPVLELLERIADTGQRKFMVLDEGHLVGVVSLSDLTRQLGLLTRIGKNRPNTAEVYP</sequence>
<keyword evidence="7" id="KW-0677">Repeat</keyword>
<evidence type="ECO:0000313" key="20">
    <source>
        <dbReference type="Proteomes" id="UP000186336"/>
    </source>
</evidence>
<evidence type="ECO:0000256" key="14">
    <source>
        <dbReference type="PIRNR" id="PIRNR006404"/>
    </source>
</evidence>
<feature type="active site" evidence="15">
    <location>
        <position position="69"/>
    </location>
</feature>
<feature type="transmembrane region" description="Helical" evidence="14">
    <location>
        <begin position="144"/>
        <end position="164"/>
    </location>
</feature>
<evidence type="ECO:0000256" key="11">
    <source>
        <dbReference type="ARBA" id="ARBA00023049"/>
    </source>
</evidence>
<feature type="binding site" evidence="16">
    <location>
        <position position="72"/>
    </location>
    <ligand>
        <name>Zn(2+)</name>
        <dbReference type="ChEBI" id="CHEBI:29105"/>
        <note>catalytic</note>
    </ligand>
</feature>
<comment type="cofactor">
    <cofactor evidence="14 16">
        <name>Zn(2+)</name>
        <dbReference type="ChEBI" id="CHEBI:29105"/>
    </cofactor>
    <text evidence="14 16">Binds 1 zinc ion per subunit.</text>
</comment>
<keyword evidence="13 14" id="KW-0472">Membrane</keyword>
<name>A0A1P8MV93_9RHOB</name>
<evidence type="ECO:0000256" key="17">
    <source>
        <dbReference type="PROSITE-ProRule" id="PRU00703"/>
    </source>
</evidence>
<evidence type="ECO:0000256" key="16">
    <source>
        <dbReference type="PIRSR" id="PIRSR006404-2"/>
    </source>
</evidence>
<comment type="similarity">
    <text evidence="2 14">Belongs to the peptidase M50B family.</text>
</comment>
<dbReference type="Pfam" id="PF02163">
    <property type="entry name" value="Peptidase_M50"/>
    <property type="match status" value="2"/>
</dbReference>
<feature type="transmembrane region" description="Helical" evidence="14">
    <location>
        <begin position="21"/>
        <end position="42"/>
    </location>
</feature>
<organism evidence="19 20">
    <name type="scientific">Tateyamaria omphalii</name>
    <dbReference type="NCBI Taxonomy" id="299262"/>
    <lineage>
        <taxon>Bacteria</taxon>
        <taxon>Pseudomonadati</taxon>
        <taxon>Pseudomonadota</taxon>
        <taxon>Alphaproteobacteria</taxon>
        <taxon>Rhodobacterales</taxon>
        <taxon>Roseobacteraceae</taxon>
        <taxon>Tateyamaria</taxon>
    </lineage>
</organism>
<comment type="subcellular location">
    <subcellularLocation>
        <location evidence="1 14">Cell membrane</location>
        <topology evidence="1 14">Multi-pass membrane protein</topology>
    </subcellularLocation>
</comment>
<dbReference type="SUPFAM" id="SSF54631">
    <property type="entry name" value="CBS-domain pair"/>
    <property type="match status" value="1"/>
</dbReference>
<evidence type="ECO:0000256" key="4">
    <source>
        <dbReference type="ARBA" id="ARBA00022670"/>
    </source>
</evidence>
<dbReference type="InterPro" id="IPR046342">
    <property type="entry name" value="CBS_dom_sf"/>
</dbReference>
<evidence type="ECO:0000259" key="18">
    <source>
        <dbReference type="PROSITE" id="PS51371"/>
    </source>
</evidence>
<dbReference type="InterPro" id="IPR008915">
    <property type="entry name" value="Peptidase_M50"/>
</dbReference>
<evidence type="ECO:0000256" key="2">
    <source>
        <dbReference type="ARBA" id="ARBA00007931"/>
    </source>
</evidence>
<evidence type="ECO:0000256" key="9">
    <source>
        <dbReference type="ARBA" id="ARBA00022833"/>
    </source>
</evidence>
<feature type="transmembrane region" description="Helical" evidence="14">
    <location>
        <begin position="110"/>
        <end position="132"/>
    </location>
</feature>
<reference evidence="19 20" key="1">
    <citation type="submission" date="2017-01" db="EMBL/GenBank/DDBJ databases">
        <title>Complete genome of Tateyamaria omphalii DOK1-4 isolated from seawater in Dokdo.</title>
        <authorList>
            <person name="Kim J.H."/>
            <person name="Chi W.-J."/>
        </authorList>
    </citation>
    <scope>NUCLEOTIDE SEQUENCE [LARGE SCALE GENOMIC DNA]</scope>
    <source>
        <strain evidence="19 20">DOK1-4</strain>
    </source>
</reference>
<dbReference type="AlphaFoldDB" id="A0A1P8MV93"/>
<evidence type="ECO:0000256" key="7">
    <source>
        <dbReference type="ARBA" id="ARBA00022737"/>
    </source>
</evidence>
<dbReference type="CDD" id="cd06164">
    <property type="entry name" value="S2P-M50_SpoIVFB_CBS"/>
    <property type="match status" value="1"/>
</dbReference>
<keyword evidence="9 14" id="KW-0862">Zinc</keyword>
<evidence type="ECO:0000256" key="5">
    <source>
        <dbReference type="ARBA" id="ARBA00022692"/>
    </source>
</evidence>
<dbReference type="GO" id="GO:0006508">
    <property type="term" value="P:proteolysis"/>
    <property type="evidence" value="ECO:0007669"/>
    <property type="project" value="UniProtKB-KW"/>
</dbReference>
<evidence type="ECO:0000256" key="6">
    <source>
        <dbReference type="ARBA" id="ARBA00022723"/>
    </source>
</evidence>
<dbReference type="Gene3D" id="3.10.580.10">
    <property type="entry name" value="CBS-domain"/>
    <property type="match status" value="2"/>
</dbReference>
<evidence type="ECO:0000313" key="19">
    <source>
        <dbReference type="EMBL" id="APX12020.1"/>
    </source>
</evidence>
<dbReference type="STRING" id="299262.BWR18_10265"/>
<dbReference type="SMART" id="SM00116">
    <property type="entry name" value="CBS"/>
    <property type="match status" value="2"/>
</dbReference>
<keyword evidence="8 14" id="KW-0378">Hydrolase</keyword>